<protein>
    <recommendedName>
        <fullName evidence="3">IDEAL domain-containing protein</fullName>
    </recommendedName>
</protein>
<dbReference type="RefSeq" id="WP_347435304.1">
    <property type="nucleotide sequence ID" value="NZ_CP089291.1"/>
</dbReference>
<dbReference type="EMBL" id="CP089291">
    <property type="protein sequence ID" value="UOF88628.1"/>
    <property type="molecule type" value="Genomic_DNA"/>
</dbReference>
<evidence type="ECO:0008006" key="3">
    <source>
        <dbReference type="Google" id="ProtNLM"/>
    </source>
</evidence>
<evidence type="ECO:0000313" key="2">
    <source>
        <dbReference type="Proteomes" id="UP000830167"/>
    </source>
</evidence>
<sequence>MDVLKTREMLQQIYTRNALIDIREQSLKHTRLFTKAKVKSVRQQVVEIEMSEELYRIKYENILSVHVHDNLITYDNDYQIVSLSFTVADLKNLLKENNRPANDEFVSILLNDRRFDLLKSELASFFERQIKEIVLKVD</sequence>
<gene>
    <name evidence="1" type="ORF">LSG31_11745</name>
</gene>
<proteinExistence type="predicted"/>
<keyword evidence="2" id="KW-1185">Reference proteome</keyword>
<evidence type="ECO:0000313" key="1">
    <source>
        <dbReference type="EMBL" id="UOF88628.1"/>
    </source>
</evidence>
<reference evidence="1" key="1">
    <citation type="submission" date="2021-12" db="EMBL/GenBank/DDBJ databases">
        <title>Alicyclobacillaceae gen. nov., sp. nov., isolated from chalcocite enrichment system.</title>
        <authorList>
            <person name="Jiang Z."/>
        </authorList>
    </citation>
    <scope>NUCLEOTIDE SEQUENCE</scope>
    <source>
        <strain evidence="1">MYW30-H2</strain>
    </source>
</reference>
<name>A0ABY4CDY2_9BACL</name>
<organism evidence="1 2">
    <name type="scientific">Fodinisporobacter ferrooxydans</name>
    <dbReference type="NCBI Taxonomy" id="2901836"/>
    <lineage>
        <taxon>Bacteria</taxon>
        <taxon>Bacillati</taxon>
        <taxon>Bacillota</taxon>
        <taxon>Bacilli</taxon>
        <taxon>Bacillales</taxon>
        <taxon>Alicyclobacillaceae</taxon>
        <taxon>Fodinisporobacter</taxon>
    </lineage>
</organism>
<accession>A0ABY4CDY2</accession>
<dbReference type="Proteomes" id="UP000830167">
    <property type="component" value="Chromosome"/>
</dbReference>